<organism evidence="2 3">
    <name type="scientific">Caldanaerobacter subterraneus subsp. tengcongensis (strain DSM 15242 / JCM 11007 / NBRC 100824 / MB4)</name>
    <name type="common">Thermoanaerobacter tengcongensis</name>
    <dbReference type="NCBI Taxonomy" id="273068"/>
    <lineage>
        <taxon>Bacteria</taxon>
        <taxon>Bacillati</taxon>
        <taxon>Bacillota</taxon>
        <taxon>Clostridia</taxon>
        <taxon>Thermoanaerobacterales</taxon>
        <taxon>Thermoanaerobacteraceae</taxon>
        <taxon>Caldanaerobacter</taxon>
    </lineage>
</organism>
<dbReference type="eggNOG" id="ENOG5030FYV">
    <property type="taxonomic scope" value="Bacteria"/>
</dbReference>
<dbReference type="STRING" id="273068.TTE0407"/>
<dbReference type="AlphaFoldDB" id="Q8RCL8"/>
<feature type="transmembrane region" description="Helical" evidence="1">
    <location>
        <begin position="58"/>
        <end position="77"/>
    </location>
</feature>
<name>Q8RCL8_CALS4</name>
<dbReference type="Proteomes" id="UP000000555">
    <property type="component" value="Chromosome"/>
</dbReference>
<evidence type="ECO:0000313" key="3">
    <source>
        <dbReference type="Proteomes" id="UP000000555"/>
    </source>
</evidence>
<evidence type="ECO:0008006" key="4">
    <source>
        <dbReference type="Google" id="ProtNLM"/>
    </source>
</evidence>
<dbReference type="RefSeq" id="WP_011024848.1">
    <property type="nucleotide sequence ID" value="NZ_JANUCV010000001.1"/>
</dbReference>
<reference evidence="2 3" key="1">
    <citation type="journal article" date="2002" name="Genome Res.">
        <title>A complete sequence of the T. tengcongensis genome.</title>
        <authorList>
            <person name="Bao Q."/>
            <person name="Tian Y."/>
            <person name="Li W."/>
            <person name="Xu Z."/>
            <person name="Xuan Z."/>
            <person name="Hu S."/>
            <person name="Dong W."/>
            <person name="Yang J."/>
            <person name="Chen Y."/>
            <person name="Xue Y."/>
            <person name="Xu Y."/>
            <person name="Lai X."/>
            <person name="Huang L."/>
            <person name="Dong X."/>
            <person name="Ma Y."/>
            <person name="Ling L."/>
            <person name="Tan H."/>
            <person name="Chen R."/>
            <person name="Wang J."/>
            <person name="Yu J."/>
            <person name="Yang H."/>
        </authorList>
    </citation>
    <scope>NUCLEOTIDE SEQUENCE [LARGE SCALE GENOMIC DNA]</scope>
    <source>
        <strain evidence="3">DSM 15242 / JCM 11007 / NBRC 100824 / MB4</strain>
    </source>
</reference>
<accession>Q8RCL8</accession>
<evidence type="ECO:0000313" key="2">
    <source>
        <dbReference type="EMBL" id="AAM23691.1"/>
    </source>
</evidence>
<proteinExistence type="predicted"/>
<dbReference type="KEGG" id="tte:TTE0407"/>
<keyword evidence="1" id="KW-0812">Transmembrane</keyword>
<dbReference type="OrthoDB" id="2112999at2"/>
<dbReference type="EMBL" id="AE008691">
    <property type="protein sequence ID" value="AAM23691.1"/>
    <property type="molecule type" value="Genomic_DNA"/>
</dbReference>
<keyword evidence="1" id="KW-0472">Membrane</keyword>
<gene>
    <name evidence="2" type="ordered locus">TTE0407</name>
</gene>
<keyword evidence="3" id="KW-1185">Reference proteome</keyword>
<protein>
    <recommendedName>
        <fullName evidence="4">DUF3796 domain-containing protein</fullName>
    </recommendedName>
</protein>
<keyword evidence="1" id="KW-1133">Transmembrane helix</keyword>
<sequence>MKKFYWLLGFLGFIGFLGFFKSYMYFAFFAFFSNFFTSRYINILQDKQLQNKMAEAHSISFVVTSFFLSFMLIMLIFNVSYEIFKATFCIIFALVFIIDSYLLYKYTGNNQK</sequence>
<dbReference type="HOGENOM" id="CLU_2141255_0_0_9"/>
<feature type="transmembrane region" description="Helical" evidence="1">
    <location>
        <begin position="6"/>
        <end position="37"/>
    </location>
</feature>
<evidence type="ECO:0000256" key="1">
    <source>
        <dbReference type="SAM" id="Phobius"/>
    </source>
</evidence>
<feature type="transmembrane region" description="Helical" evidence="1">
    <location>
        <begin position="83"/>
        <end position="104"/>
    </location>
</feature>